<comment type="subunit">
    <text evidence="2 8">Tetramer of two alpha and two beta chains.</text>
</comment>
<dbReference type="InterPro" id="IPR002028">
    <property type="entry name" value="Trp_synthase_suA"/>
</dbReference>
<keyword evidence="11" id="KW-1185">Reference proteome</keyword>
<dbReference type="RefSeq" id="WP_236891451.1">
    <property type="nucleotide sequence ID" value="NZ_AP024488.1"/>
</dbReference>
<keyword evidence="5 8" id="KW-0057">Aromatic amino acid biosynthesis</keyword>
<dbReference type="CDD" id="cd04724">
    <property type="entry name" value="Tryptophan_synthase_alpha"/>
    <property type="match status" value="1"/>
</dbReference>
<evidence type="ECO:0000256" key="3">
    <source>
        <dbReference type="ARBA" id="ARBA00022605"/>
    </source>
</evidence>
<dbReference type="HAMAP" id="MF_00131">
    <property type="entry name" value="Trp_synth_alpha"/>
    <property type="match status" value="1"/>
</dbReference>
<evidence type="ECO:0000256" key="1">
    <source>
        <dbReference type="ARBA" id="ARBA00004733"/>
    </source>
</evidence>
<comment type="function">
    <text evidence="8">The alpha subunit is responsible for the aldol cleavage of indoleglycerol phosphate to indole and glyceraldehyde 3-phosphate.</text>
</comment>
<proteinExistence type="inferred from homology"/>
<comment type="catalytic activity">
    <reaction evidence="7 8">
        <text>(1S,2R)-1-C-(indol-3-yl)glycerol 3-phosphate + L-serine = D-glyceraldehyde 3-phosphate + L-tryptophan + H2O</text>
        <dbReference type="Rhea" id="RHEA:10532"/>
        <dbReference type="ChEBI" id="CHEBI:15377"/>
        <dbReference type="ChEBI" id="CHEBI:33384"/>
        <dbReference type="ChEBI" id="CHEBI:57912"/>
        <dbReference type="ChEBI" id="CHEBI:58866"/>
        <dbReference type="ChEBI" id="CHEBI:59776"/>
        <dbReference type="EC" id="4.2.1.20"/>
    </reaction>
</comment>
<evidence type="ECO:0000256" key="2">
    <source>
        <dbReference type="ARBA" id="ARBA00011270"/>
    </source>
</evidence>
<evidence type="ECO:0000256" key="6">
    <source>
        <dbReference type="ARBA" id="ARBA00023239"/>
    </source>
</evidence>
<comment type="similarity">
    <text evidence="8 9">Belongs to the TrpA family.</text>
</comment>
<dbReference type="EC" id="4.2.1.20" evidence="8"/>
<dbReference type="NCBIfam" id="TIGR00262">
    <property type="entry name" value="trpA"/>
    <property type="match status" value="1"/>
</dbReference>
<dbReference type="SUPFAM" id="SSF51366">
    <property type="entry name" value="Ribulose-phoshate binding barrel"/>
    <property type="match status" value="1"/>
</dbReference>
<reference evidence="10 11" key="1">
    <citation type="submission" date="2021-02" db="EMBL/GenBank/DDBJ databases">
        <title>Complete genome of Desulfoluna sp. strain ASN36.</title>
        <authorList>
            <person name="Takahashi A."/>
            <person name="Kojima H."/>
            <person name="Fukui M."/>
        </authorList>
    </citation>
    <scope>NUCLEOTIDE SEQUENCE [LARGE SCALE GENOMIC DNA]</scope>
    <source>
        <strain evidence="10 11">ASN36</strain>
    </source>
</reference>
<dbReference type="InterPro" id="IPR013785">
    <property type="entry name" value="Aldolase_TIM"/>
</dbReference>
<organism evidence="10 11">
    <name type="scientific">Desulfoluna limicola</name>
    <dbReference type="NCBI Taxonomy" id="2810562"/>
    <lineage>
        <taxon>Bacteria</taxon>
        <taxon>Pseudomonadati</taxon>
        <taxon>Thermodesulfobacteriota</taxon>
        <taxon>Desulfobacteria</taxon>
        <taxon>Desulfobacterales</taxon>
        <taxon>Desulfolunaceae</taxon>
        <taxon>Desulfoluna</taxon>
    </lineage>
</organism>
<gene>
    <name evidence="8 10" type="primary">trpA</name>
    <name evidence="10" type="ORF">DSLASN_08080</name>
</gene>
<sequence length="271" mass="29449">MKRLEERFERLKEKGEKALVGFVTACDPDYATSLALIEKMCEAGLDVLELGIPFSDPSADGPVIQRSSERALKAGATVKKILKLVADIREFTDIPIVLFTYTNPLLAFGYEAFASKASEAGADGVLVVDMPPEEAFELDGALAKKQINLIRLVAPTTYDKRVRMIADTASGFLYLISMVGVTGSGGLNADAVEEQYNRVKDLTTLPVCVGFGITTPDDVEAIARFADGVVIGSAFERIIESNLDKPHLPKIIGAQTREYKARTRLKESVTD</sequence>
<dbReference type="PANTHER" id="PTHR43406:SF1">
    <property type="entry name" value="TRYPTOPHAN SYNTHASE ALPHA CHAIN, CHLOROPLASTIC"/>
    <property type="match status" value="1"/>
</dbReference>
<feature type="active site" description="Proton acceptor" evidence="8">
    <location>
        <position position="49"/>
    </location>
</feature>
<evidence type="ECO:0000256" key="7">
    <source>
        <dbReference type="ARBA" id="ARBA00049047"/>
    </source>
</evidence>
<keyword evidence="3 8" id="KW-0028">Amino-acid biosynthesis</keyword>
<dbReference type="PANTHER" id="PTHR43406">
    <property type="entry name" value="TRYPTOPHAN SYNTHASE, ALPHA CHAIN"/>
    <property type="match status" value="1"/>
</dbReference>
<protein>
    <recommendedName>
        <fullName evidence="8">Tryptophan synthase alpha chain</fullName>
        <ecNumber evidence="8">4.2.1.20</ecNumber>
    </recommendedName>
</protein>
<keyword evidence="6 8" id="KW-0456">Lyase</keyword>
<evidence type="ECO:0000313" key="10">
    <source>
        <dbReference type="EMBL" id="BCS95176.1"/>
    </source>
</evidence>
<dbReference type="Proteomes" id="UP001320148">
    <property type="component" value="Chromosome"/>
</dbReference>
<dbReference type="Pfam" id="PF00290">
    <property type="entry name" value="Trp_syntA"/>
    <property type="match status" value="1"/>
</dbReference>
<keyword evidence="4 8" id="KW-0822">Tryptophan biosynthesis</keyword>
<feature type="active site" description="Proton acceptor" evidence="8">
    <location>
        <position position="60"/>
    </location>
</feature>
<evidence type="ECO:0000256" key="8">
    <source>
        <dbReference type="HAMAP-Rule" id="MF_00131"/>
    </source>
</evidence>
<evidence type="ECO:0000256" key="9">
    <source>
        <dbReference type="RuleBase" id="RU003662"/>
    </source>
</evidence>
<dbReference type="EMBL" id="AP024488">
    <property type="protein sequence ID" value="BCS95176.1"/>
    <property type="molecule type" value="Genomic_DNA"/>
</dbReference>
<dbReference type="InterPro" id="IPR011060">
    <property type="entry name" value="RibuloseP-bd_barrel"/>
</dbReference>
<accession>A0ABM7PDA1</accession>
<dbReference type="Gene3D" id="3.20.20.70">
    <property type="entry name" value="Aldolase class I"/>
    <property type="match status" value="1"/>
</dbReference>
<evidence type="ECO:0000256" key="5">
    <source>
        <dbReference type="ARBA" id="ARBA00023141"/>
    </source>
</evidence>
<evidence type="ECO:0000256" key="4">
    <source>
        <dbReference type="ARBA" id="ARBA00022822"/>
    </source>
</evidence>
<comment type="pathway">
    <text evidence="1 8">Amino-acid biosynthesis; L-tryptophan biosynthesis; L-tryptophan from chorismate: step 5/5.</text>
</comment>
<evidence type="ECO:0000313" key="11">
    <source>
        <dbReference type="Proteomes" id="UP001320148"/>
    </source>
</evidence>
<name>A0ABM7PDA1_9BACT</name>